<evidence type="ECO:0000256" key="1">
    <source>
        <dbReference type="SAM" id="MobiDB-lite"/>
    </source>
</evidence>
<protein>
    <submittedName>
        <fullName evidence="2">Unannotated protein</fullName>
    </submittedName>
</protein>
<dbReference type="InterPro" id="IPR029060">
    <property type="entry name" value="PIN-like_dom_sf"/>
</dbReference>
<dbReference type="SUPFAM" id="SSF88723">
    <property type="entry name" value="PIN domain-like"/>
    <property type="match status" value="1"/>
</dbReference>
<proteinExistence type="predicted"/>
<sequence length="263" mass="29515">MSDPGVASASGSGIFDTQLISYAMAGTFELPLHAAVSSTAAQELFLMQTDHYDRNRYYIPPLGRHRFQTLTPDAVRKHLSANPGMPPFKRSTDKLILDFNSDYPTVIEHSHAAVARAINEGQRELLEAFATAVPPKPRKVVIRRIRFLLEREVRCIPLTAPSAEFSQTLLAAFVRAHNLKKRFRNSLNDLLHLAVAERSGLIMHSRDQELVDFTNSHLGAPVVQESTGQFRVDLSSQKTSKPRRELRESSGYVNQPWSVRRGN</sequence>
<accession>A0A6J7KL75</accession>
<feature type="region of interest" description="Disordered" evidence="1">
    <location>
        <begin position="234"/>
        <end position="263"/>
    </location>
</feature>
<organism evidence="2">
    <name type="scientific">freshwater metagenome</name>
    <dbReference type="NCBI Taxonomy" id="449393"/>
    <lineage>
        <taxon>unclassified sequences</taxon>
        <taxon>metagenomes</taxon>
        <taxon>ecological metagenomes</taxon>
    </lineage>
</organism>
<evidence type="ECO:0000313" key="2">
    <source>
        <dbReference type="EMBL" id="CAB4956596.1"/>
    </source>
</evidence>
<dbReference type="AlphaFoldDB" id="A0A6J7KL75"/>
<gene>
    <name evidence="2" type="ORF">UFOPK3662_02921</name>
</gene>
<dbReference type="EMBL" id="CAFBMW010000029">
    <property type="protein sequence ID" value="CAB4956596.1"/>
    <property type="molecule type" value="Genomic_DNA"/>
</dbReference>
<reference evidence="2" key="1">
    <citation type="submission" date="2020-05" db="EMBL/GenBank/DDBJ databases">
        <authorList>
            <person name="Chiriac C."/>
            <person name="Salcher M."/>
            <person name="Ghai R."/>
            <person name="Kavagutti S V."/>
        </authorList>
    </citation>
    <scope>NUCLEOTIDE SEQUENCE</scope>
</reference>
<name>A0A6J7KL75_9ZZZZ</name>